<dbReference type="InterPro" id="IPR034282">
    <property type="entry name" value="CuRO_2_CopA"/>
</dbReference>
<dbReference type="AlphaFoldDB" id="A0A1T4SJ22"/>
<evidence type="ECO:0000256" key="5">
    <source>
        <dbReference type="SAM" id="SignalP"/>
    </source>
</evidence>
<dbReference type="InterPro" id="IPR011707">
    <property type="entry name" value="Cu-oxidase-like_N"/>
</dbReference>
<feature type="region of interest" description="Disordered" evidence="4">
    <location>
        <begin position="341"/>
        <end position="449"/>
    </location>
</feature>
<dbReference type="InterPro" id="IPR008972">
    <property type="entry name" value="Cupredoxin"/>
</dbReference>
<evidence type="ECO:0000259" key="8">
    <source>
        <dbReference type="Pfam" id="PF07732"/>
    </source>
</evidence>
<evidence type="ECO:0000256" key="2">
    <source>
        <dbReference type="ARBA" id="ARBA00023002"/>
    </source>
</evidence>
<evidence type="ECO:0000259" key="7">
    <source>
        <dbReference type="Pfam" id="PF07731"/>
    </source>
</evidence>
<evidence type="ECO:0000313" key="10">
    <source>
        <dbReference type="Proteomes" id="UP000190092"/>
    </source>
</evidence>
<keyword evidence="10" id="KW-1185">Reference proteome</keyword>
<dbReference type="InterPro" id="IPR034279">
    <property type="entry name" value="CuRO_3_CopA"/>
</dbReference>
<keyword evidence="2" id="KW-0560">Oxidoreductase</keyword>
<dbReference type="PROSITE" id="PS51318">
    <property type="entry name" value="TAT"/>
    <property type="match status" value="1"/>
</dbReference>
<dbReference type="OrthoDB" id="9757546at2"/>
<evidence type="ECO:0000259" key="6">
    <source>
        <dbReference type="Pfam" id="PF00394"/>
    </source>
</evidence>
<organism evidence="9 10">
    <name type="scientific">Enhydrobacter aerosaccus</name>
    <dbReference type="NCBI Taxonomy" id="225324"/>
    <lineage>
        <taxon>Bacteria</taxon>
        <taxon>Pseudomonadati</taxon>
        <taxon>Pseudomonadota</taxon>
        <taxon>Alphaproteobacteria</taxon>
        <taxon>Hyphomicrobiales</taxon>
        <taxon>Enhydrobacter</taxon>
    </lineage>
</organism>
<dbReference type="Pfam" id="PF07731">
    <property type="entry name" value="Cu-oxidase_2"/>
    <property type="match status" value="1"/>
</dbReference>
<dbReference type="NCBIfam" id="TIGR01480">
    <property type="entry name" value="copper_res_A"/>
    <property type="match status" value="1"/>
</dbReference>
<dbReference type="GO" id="GO:0042597">
    <property type="term" value="C:periplasmic space"/>
    <property type="evidence" value="ECO:0007669"/>
    <property type="project" value="InterPro"/>
</dbReference>
<reference evidence="10" key="1">
    <citation type="submission" date="2017-02" db="EMBL/GenBank/DDBJ databases">
        <authorList>
            <person name="Varghese N."/>
            <person name="Submissions S."/>
        </authorList>
    </citation>
    <scope>NUCLEOTIDE SEQUENCE [LARGE SCALE GENOMIC DNA]</scope>
    <source>
        <strain evidence="10">ATCC 27094</strain>
    </source>
</reference>
<dbReference type="CDD" id="cd13874">
    <property type="entry name" value="CuRO_2_CopA"/>
    <property type="match status" value="1"/>
</dbReference>
<dbReference type="InterPro" id="IPR002355">
    <property type="entry name" value="Cu_oxidase_Cu_BS"/>
</dbReference>
<dbReference type="InterPro" id="IPR001117">
    <property type="entry name" value="Cu-oxidase_2nd"/>
</dbReference>
<dbReference type="Pfam" id="PF00394">
    <property type="entry name" value="Cu-oxidase"/>
    <property type="match status" value="1"/>
</dbReference>
<dbReference type="PROSITE" id="PS00080">
    <property type="entry name" value="MULTICOPPER_OXIDASE2"/>
    <property type="match status" value="1"/>
</dbReference>
<feature type="chain" id="PRO_5012436739" evidence="5">
    <location>
        <begin position="36"/>
        <end position="628"/>
    </location>
</feature>
<dbReference type="CDD" id="cd13896">
    <property type="entry name" value="CuRO_3_CopA"/>
    <property type="match status" value="1"/>
</dbReference>
<dbReference type="STRING" id="225324.SAMN02745126_04760"/>
<dbReference type="Proteomes" id="UP000190092">
    <property type="component" value="Unassembled WGS sequence"/>
</dbReference>
<proteinExistence type="predicted"/>
<dbReference type="PANTHER" id="PTHR11709">
    <property type="entry name" value="MULTI-COPPER OXIDASE"/>
    <property type="match status" value="1"/>
</dbReference>
<evidence type="ECO:0000256" key="1">
    <source>
        <dbReference type="ARBA" id="ARBA00022723"/>
    </source>
</evidence>
<protein>
    <submittedName>
        <fullName evidence="9">Copper-resistance protein, CopA family</fullName>
    </submittedName>
</protein>
<feature type="domain" description="Plastocyanin-like" evidence="6">
    <location>
        <begin position="243"/>
        <end position="344"/>
    </location>
</feature>
<keyword evidence="3" id="KW-0186">Copper</keyword>
<sequence>MAGHPSKPPVGRRRFVQGIAAAGAATALPPWSASAASPSVLSGTEFQLEIAPLRFNVTGRTMTATAINGQVPGPTLRFREGDTVTLAVTNRLAFTTSIHWHGLRIPSPMDGVPGFSFNGIAPGETFVYRYALRQSGTYWYHAHGPEEQTGVYGSLVIEPKGGFAQRFDRDYVVVLSDWSDESPLAIISNLKFQSTYYNYGQRTLGTFIDDIRRSGLGATVSDRLMWGNMRMAPTDILDVSGATYTYLMNGRPPAANWTALFHPGERVRLRFIDAGTMSIFDVRVPGLPMTVVQTDGNDIVPVTVDEFRIGPGETYDVIVEPREAQAYTIFAQAQDRTGYARGTLAPRSGMSAAVPPMDPRPMRTMADMGMEHGAAGHGAHGGTAPSDAVPAASSNPHAGHTMPAGNQAAMPGMQHSMPGMEPGPNAVTPQDHSAHGGMPGAGSAMPSQGSMVDMSAANTASQLEGRVGVDNVAMAPKSRLSEAGDGLDGNGRRVLLLSDLRNAKRGNDLRPPTREIVLHLTGNMERFMWSLDGIKFSDAAPIMLKLGERVRFTLINDTMMDHPMHLHGVWSELENGQSDYRPYKHTILVKPGEKLSFLVSADEPGRWAFHCHLLYHMELGMMREVRIS</sequence>
<keyword evidence="5" id="KW-0732">Signal</keyword>
<gene>
    <name evidence="9" type="ORF">SAMN02745126_04760</name>
</gene>
<feature type="domain" description="Plastocyanin-like" evidence="7">
    <location>
        <begin position="510"/>
        <end position="626"/>
    </location>
</feature>
<dbReference type="InterPro" id="IPR006311">
    <property type="entry name" value="TAT_signal"/>
</dbReference>
<name>A0A1T4SJ22_9HYPH</name>
<dbReference type="InterPro" id="IPR045087">
    <property type="entry name" value="Cu-oxidase_fam"/>
</dbReference>
<dbReference type="SUPFAM" id="SSF49503">
    <property type="entry name" value="Cupredoxins"/>
    <property type="match status" value="3"/>
</dbReference>
<keyword evidence="1" id="KW-0479">Metal-binding</keyword>
<dbReference type="InterPro" id="IPR011706">
    <property type="entry name" value="Cu-oxidase_C"/>
</dbReference>
<dbReference type="RefSeq" id="WP_085936508.1">
    <property type="nucleotide sequence ID" value="NZ_FUWJ01000008.1"/>
</dbReference>
<dbReference type="Pfam" id="PF07732">
    <property type="entry name" value="Cu-oxidase_3"/>
    <property type="match status" value="1"/>
</dbReference>
<dbReference type="GO" id="GO:0005507">
    <property type="term" value="F:copper ion binding"/>
    <property type="evidence" value="ECO:0007669"/>
    <property type="project" value="InterPro"/>
</dbReference>
<dbReference type="GO" id="GO:0016491">
    <property type="term" value="F:oxidoreductase activity"/>
    <property type="evidence" value="ECO:0007669"/>
    <property type="project" value="UniProtKB-KW"/>
</dbReference>
<feature type="signal peptide" evidence="5">
    <location>
        <begin position="1"/>
        <end position="35"/>
    </location>
</feature>
<dbReference type="InterPro" id="IPR006376">
    <property type="entry name" value="Cu-R_CopA"/>
</dbReference>
<dbReference type="PANTHER" id="PTHR11709:SF394">
    <property type="entry name" value="FI03373P-RELATED"/>
    <property type="match status" value="1"/>
</dbReference>
<dbReference type="EMBL" id="FUWJ01000008">
    <property type="protein sequence ID" value="SKA28209.1"/>
    <property type="molecule type" value="Genomic_DNA"/>
</dbReference>
<dbReference type="Gene3D" id="2.60.40.420">
    <property type="entry name" value="Cupredoxins - blue copper proteins"/>
    <property type="match status" value="3"/>
</dbReference>
<evidence type="ECO:0000256" key="3">
    <source>
        <dbReference type="ARBA" id="ARBA00023008"/>
    </source>
</evidence>
<accession>A0A1T4SJ22</accession>
<evidence type="ECO:0000313" key="9">
    <source>
        <dbReference type="EMBL" id="SKA28209.1"/>
    </source>
</evidence>
<feature type="domain" description="Plastocyanin-like" evidence="8">
    <location>
        <begin position="56"/>
        <end position="160"/>
    </location>
</feature>
<evidence type="ECO:0000256" key="4">
    <source>
        <dbReference type="SAM" id="MobiDB-lite"/>
    </source>
</evidence>